<evidence type="ECO:0000313" key="3">
    <source>
        <dbReference type="Proteomes" id="UP000601435"/>
    </source>
</evidence>
<proteinExistence type="predicted"/>
<dbReference type="Proteomes" id="UP000601435">
    <property type="component" value="Unassembled WGS sequence"/>
</dbReference>
<dbReference type="OrthoDB" id="448174at2759"/>
<sequence>MHREIAQFATEVRKHGDRLDFHDAALQDHNKLHEGSLSRIEALEKEVKELRAASRSPTPSRAPPSPGARSLTPQRERNIEEELQMAIGGWEDCRRDEAVEEAKAIFEAAQIPNAWLEIWSPYSRTSHVRVILQFPPNYKTVPQQRAFQTEVLEKLKGRKWTSNVPGNEGRTIWIQRHRSPEDRAKIRAIVSVKEFIDQLTFGGGLRKKHAEIDWRGKLFVGNVNVLGGPHESDTLQDLDLPLADPRGNHTGWFIKAEHFARATGLPAEQLPDLREEVGGLKELALLGWGQDEVRLGSSSYVKPLLTGLAVILRSGGRKVQLLSDLNLDLMSLHANENDERRAIWSEVLEDSDTALGSDHRRALNYSHMHRCGKWRVDLSQVSPHRHAPDQDPSDTGIRLKLSAAGDYHAVRGQEKATREMKSFYKNKYTPPEPTSPSDTADTYLSLAQQAGKSTGQDGVPYELMFSIMQSQVHLATNHLRNQNVMLQSLVLRAQDQIEKTIRGLGARVTALTGAVTTIEQMYEATAGCINDVFQAMDDVMRKENSLFQEHTAVVARAVKDLEETFRSTLASHKQMFESSGFSHVTYFNDILRLENDLHSNLHEHILPALRFIADNLQALSQSEQKRMLAGNVFVLTLRSRLSSRLDNTAGEVIDRFLQMGPEYLKNNLVHGIQYVLQAQPNPDDGSILIRT</sequence>
<protein>
    <submittedName>
        <fullName evidence="2">Uncharacterized protein</fullName>
    </submittedName>
</protein>
<accession>A0A812QFI6</accession>
<evidence type="ECO:0000256" key="1">
    <source>
        <dbReference type="SAM" id="MobiDB-lite"/>
    </source>
</evidence>
<gene>
    <name evidence="2" type="ORF">SNEC2469_LOCUS9875</name>
</gene>
<keyword evidence="3" id="KW-1185">Reference proteome</keyword>
<feature type="region of interest" description="Disordered" evidence="1">
    <location>
        <begin position="49"/>
        <end position="76"/>
    </location>
</feature>
<dbReference type="AlphaFoldDB" id="A0A812QFI6"/>
<dbReference type="EMBL" id="CAJNJA010015770">
    <property type="protein sequence ID" value="CAE7368588.1"/>
    <property type="molecule type" value="Genomic_DNA"/>
</dbReference>
<reference evidence="2" key="1">
    <citation type="submission" date="2021-02" db="EMBL/GenBank/DDBJ databases">
        <authorList>
            <person name="Dougan E. K."/>
            <person name="Rhodes N."/>
            <person name="Thang M."/>
            <person name="Chan C."/>
        </authorList>
    </citation>
    <scope>NUCLEOTIDE SEQUENCE</scope>
</reference>
<name>A0A812QFI6_9DINO</name>
<comment type="caution">
    <text evidence="2">The sequence shown here is derived from an EMBL/GenBank/DDBJ whole genome shotgun (WGS) entry which is preliminary data.</text>
</comment>
<evidence type="ECO:0000313" key="2">
    <source>
        <dbReference type="EMBL" id="CAE7368588.1"/>
    </source>
</evidence>
<organism evidence="2 3">
    <name type="scientific">Symbiodinium necroappetens</name>
    <dbReference type="NCBI Taxonomy" id="1628268"/>
    <lineage>
        <taxon>Eukaryota</taxon>
        <taxon>Sar</taxon>
        <taxon>Alveolata</taxon>
        <taxon>Dinophyceae</taxon>
        <taxon>Suessiales</taxon>
        <taxon>Symbiodiniaceae</taxon>
        <taxon>Symbiodinium</taxon>
    </lineage>
</organism>